<evidence type="ECO:0000313" key="2">
    <source>
        <dbReference type="Proteomes" id="UP000794436"/>
    </source>
</evidence>
<gene>
    <name evidence="1" type="ORF">Poli38472_004750</name>
</gene>
<sequence length="652" mass="71695">MDVVDAISELLEQGKSLLRTAVQVDDELHETAERQLDQLQQIQSLLASGHISPSRSLDKYLLHFKEQLAYYEEFRSKSRISRMFLKSHMERRFEACEIRFRSMERVRRLETDDVVLKAQNRVLRKALDVKAEVMGSTQERPSSASTAYSSPTGSLVDVHSLSYSDSESPIHEIETHEAESTHLTQASPSHTAHVSPRRIFRVLHQLLTCGMDPTLERKALASFDALFLSLDSESRVDIIQAGIIQPLVQQLRESPRRLVHAANALRILSKHPEVQEKMLDADVVQQLVNVVDNGITQTQNEAVTGALEAVAPVSGRADEADMLPALAQLIQSGTDEQKERAVKTLYQFASKTTLDVAIRAHGCIDALASLLHTGTPEQCHLVVKTLRCLAKQPSNRSFVVMAVGSDVEALVEALDAEAQAYRIAGALTVLAIEEEDRRRIGEAGAILPLLDILQDSTDDALTNSAALALCVLANDNHDRILESNGLDVLISALQSPSDRQQQTVARTLGRLATSSDTCIDQMVDLGAVSALMKVVSSSRHPQVKCEAASVLCSLLHRRDDTVDTRVASQIQQVDGVAVLLRVLSTIELEEARVFTLLLLQDVMISSPTAKRAFVHHHGIAIIGNLLLTASGDLHSLLSHVIDSFQEQRSITL</sequence>
<name>A0A8K1CB22_PYTOL</name>
<accession>A0A8K1CB22</accession>
<keyword evidence="2" id="KW-1185">Reference proteome</keyword>
<dbReference type="PANTHER" id="PTHR23315">
    <property type="entry name" value="U BOX DOMAIN-CONTAINING"/>
    <property type="match status" value="1"/>
</dbReference>
<proteinExistence type="predicted"/>
<evidence type="ECO:0000313" key="1">
    <source>
        <dbReference type="EMBL" id="TMW59681.1"/>
    </source>
</evidence>
<dbReference type="EMBL" id="SPLM01000109">
    <property type="protein sequence ID" value="TMW59681.1"/>
    <property type="molecule type" value="Genomic_DNA"/>
</dbReference>
<reference evidence="1" key="1">
    <citation type="submission" date="2019-03" db="EMBL/GenBank/DDBJ databases">
        <title>Long read genome sequence of the mycoparasitic Pythium oligandrum ATCC 38472 isolated from sugarbeet rhizosphere.</title>
        <authorList>
            <person name="Gaulin E."/>
        </authorList>
    </citation>
    <scope>NUCLEOTIDE SEQUENCE</scope>
    <source>
        <strain evidence="1">ATCC 38472_TT</strain>
    </source>
</reference>
<dbReference type="Pfam" id="PF00514">
    <property type="entry name" value="Arm"/>
    <property type="match status" value="1"/>
</dbReference>
<dbReference type="AlphaFoldDB" id="A0A8K1CB22"/>
<dbReference type="Proteomes" id="UP000794436">
    <property type="component" value="Unassembled WGS sequence"/>
</dbReference>
<dbReference type="Gene3D" id="1.25.10.10">
    <property type="entry name" value="Leucine-rich Repeat Variant"/>
    <property type="match status" value="3"/>
</dbReference>
<evidence type="ECO:0008006" key="3">
    <source>
        <dbReference type="Google" id="ProtNLM"/>
    </source>
</evidence>
<dbReference type="SUPFAM" id="SSF48371">
    <property type="entry name" value="ARM repeat"/>
    <property type="match status" value="2"/>
</dbReference>
<dbReference type="SMART" id="SM00185">
    <property type="entry name" value="ARM"/>
    <property type="match status" value="6"/>
</dbReference>
<dbReference type="InterPro" id="IPR000225">
    <property type="entry name" value="Armadillo"/>
</dbReference>
<organism evidence="1 2">
    <name type="scientific">Pythium oligandrum</name>
    <name type="common">Mycoparasitic fungus</name>
    <dbReference type="NCBI Taxonomy" id="41045"/>
    <lineage>
        <taxon>Eukaryota</taxon>
        <taxon>Sar</taxon>
        <taxon>Stramenopiles</taxon>
        <taxon>Oomycota</taxon>
        <taxon>Peronosporomycetes</taxon>
        <taxon>Pythiales</taxon>
        <taxon>Pythiaceae</taxon>
        <taxon>Pythium</taxon>
    </lineage>
</organism>
<dbReference type="OrthoDB" id="93369at2759"/>
<dbReference type="InterPro" id="IPR011989">
    <property type="entry name" value="ARM-like"/>
</dbReference>
<dbReference type="PANTHER" id="PTHR23315:SF7">
    <property type="entry name" value="U-BOX DOMAIN-CONTAINING PROTEIN 4"/>
    <property type="match status" value="1"/>
</dbReference>
<comment type="caution">
    <text evidence="1">The sequence shown here is derived from an EMBL/GenBank/DDBJ whole genome shotgun (WGS) entry which is preliminary data.</text>
</comment>
<dbReference type="InterPro" id="IPR016024">
    <property type="entry name" value="ARM-type_fold"/>
</dbReference>
<protein>
    <recommendedName>
        <fullName evidence="3">Vacuolar protein 8</fullName>
    </recommendedName>
</protein>